<protein>
    <submittedName>
        <fullName evidence="1">Uncharacterized protein</fullName>
    </submittedName>
</protein>
<accession>A0AAN7SXJ5</accession>
<reference evidence="1 2" key="1">
    <citation type="submission" date="2023-08" db="EMBL/GenBank/DDBJ databases">
        <title>Black Yeasts Isolated from many extreme environments.</title>
        <authorList>
            <person name="Coleine C."/>
            <person name="Stajich J.E."/>
            <person name="Selbmann L."/>
        </authorList>
    </citation>
    <scope>NUCLEOTIDE SEQUENCE [LARGE SCALE GENOMIC DNA]</scope>
    <source>
        <strain evidence="1 2">CCFEE 5910</strain>
    </source>
</reference>
<evidence type="ECO:0000313" key="2">
    <source>
        <dbReference type="Proteomes" id="UP001309876"/>
    </source>
</evidence>
<name>A0AAN7SXJ5_9EURO</name>
<dbReference type="AlphaFoldDB" id="A0AAN7SXJ5"/>
<evidence type="ECO:0000313" key="1">
    <source>
        <dbReference type="EMBL" id="KAK5084228.1"/>
    </source>
</evidence>
<dbReference type="EMBL" id="JAVRRJ010000005">
    <property type="protein sequence ID" value="KAK5084228.1"/>
    <property type="molecule type" value="Genomic_DNA"/>
</dbReference>
<comment type="caution">
    <text evidence="1">The sequence shown here is derived from an EMBL/GenBank/DDBJ whole genome shotgun (WGS) entry which is preliminary data.</text>
</comment>
<dbReference type="Proteomes" id="UP001309876">
    <property type="component" value="Unassembled WGS sequence"/>
</dbReference>
<gene>
    <name evidence="1" type="ORF">LTR05_005304</name>
</gene>
<keyword evidence="2" id="KW-1185">Reference proteome</keyword>
<organism evidence="1 2">
    <name type="scientific">Lithohypha guttulata</name>
    <dbReference type="NCBI Taxonomy" id="1690604"/>
    <lineage>
        <taxon>Eukaryota</taxon>
        <taxon>Fungi</taxon>
        <taxon>Dikarya</taxon>
        <taxon>Ascomycota</taxon>
        <taxon>Pezizomycotina</taxon>
        <taxon>Eurotiomycetes</taxon>
        <taxon>Chaetothyriomycetidae</taxon>
        <taxon>Chaetothyriales</taxon>
        <taxon>Trichomeriaceae</taxon>
        <taxon>Lithohypha</taxon>
    </lineage>
</organism>
<proteinExistence type="predicted"/>
<sequence>MTTWYDLPAEMRQNILEYLVSDSTIKFIPRHAATRTTKTKQNKEKEAEGSGSVDAITSLLLVSKHFLKYRELESVLLSGATIGLDEPRALHKIEKRFTVEGLACIRSLLIFYNLKHWRRHAPGALPTGASIKTKLKGLQKLTIYLSDVPYHLPSCPFTVLETARVAMGGSIDATERDVMFAYGMVCRLSGTQEGLTKRAQRATQGLLARYLDFYSYILSKPLFILMHPEVGPNKYERVLQWNVDFVSPDQEKMQQQRTSPEDVKRIGRGVYTVKAFKMSFRTQERVINPREKETLFPKITGKHVDFLHQLRRLKERNKLPRILNIEGTVKLHGMHADILFDLNDTATSNDRAPLSVRFQSRNRLCTPDEDQQGWPREVAQYPGALAFIRDRALDTFRQHNPTTSIDTTCPMIIAGEWIGERVQRDVGIAQLSKRFVVLSASVNGVWQQDAQYKDLQAVNAGIHNIFICGSLGVKFDTADLSESNPALLEMQMHADMVETSCPFAAKFGVLDSGGEGIVWKPGVPEGRADPKCWLKTKGPIHGKENRIDPRNIAKEQEIELNVDQIVQRWVTPRRVKQGFEYLLEMNMYPTQASLKEYMNWMVHDIVVEEKDEIMELKRRWPDIEKIVKSKVMHAAREAYMKELDISGEELGWAAWYHRSRRNGEPFKVVE</sequence>